<dbReference type="PROSITE" id="PS00211">
    <property type="entry name" value="ABC_TRANSPORTER_1"/>
    <property type="match status" value="2"/>
</dbReference>
<comment type="caution">
    <text evidence="11">The sequence shown here is derived from an EMBL/GenBank/DDBJ whole genome shotgun (WGS) entry which is preliminary data.</text>
</comment>
<dbReference type="Pfam" id="PF00005">
    <property type="entry name" value="ABC_tran"/>
    <property type="match status" value="2"/>
</dbReference>
<dbReference type="CDD" id="cd03263">
    <property type="entry name" value="ABC_subfamily_A"/>
    <property type="match status" value="2"/>
</dbReference>
<dbReference type="InterPro" id="IPR026082">
    <property type="entry name" value="ABCA"/>
</dbReference>
<evidence type="ECO:0000313" key="12">
    <source>
        <dbReference type="Proteomes" id="UP000639338"/>
    </source>
</evidence>
<dbReference type="SUPFAM" id="SSF52540">
    <property type="entry name" value="P-loop containing nucleoside triphosphate hydrolases"/>
    <property type="match status" value="2"/>
</dbReference>
<dbReference type="Proteomes" id="UP000639338">
    <property type="component" value="Unassembled WGS sequence"/>
</dbReference>
<dbReference type="GO" id="GO:0005319">
    <property type="term" value="F:lipid transporter activity"/>
    <property type="evidence" value="ECO:0007669"/>
    <property type="project" value="TreeGrafter"/>
</dbReference>
<dbReference type="GO" id="GO:0016887">
    <property type="term" value="F:ATP hydrolysis activity"/>
    <property type="evidence" value="ECO:0007669"/>
    <property type="project" value="InterPro"/>
</dbReference>
<feature type="transmembrane region" description="Helical" evidence="9">
    <location>
        <begin position="94"/>
        <end position="112"/>
    </location>
</feature>
<dbReference type="FunFam" id="3.40.50.300:FF:000335">
    <property type="entry name" value="ATP binding cassette subfamily A member 5"/>
    <property type="match status" value="1"/>
</dbReference>
<keyword evidence="8 9" id="KW-0472">Membrane</keyword>
<comment type="subcellular location">
    <subcellularLocation>
        <location evidence="1">Membrane</location>
        <topology evidence="1">Multi-pass membrane protein</topology>
    </subcellularLocation>
</comment>
<keyword evidence="4 9" id="KW-0812">Transmembrane</keyword>
<keyword evidence="6" id="KW-0067">ATP-binding</keyword>
<feature type="transmembrane region" description="Helical" evidence="9">
    <location>
        <begin position="119"/>
        <end position="139"/>
    </location>
</feature>
<dbReference type="EMBL" id="JACMRX010000004">
    <property type="protein sequence ID" value="KAF7990496.1"/>
    <property type="molecule type" value="Genomic_DNA"/>
</dbReference>
<dbReference type="InterPro" id="IPR017871">
    <property type="entry name" value="ABC_transporter-like_CS"/>
</dbReference>
<evidence type="ECO:0000256" key="1">
    <source>
        <dbReference type="ARBA" id="ARBA00004141"/>
    </source>
</evidence>
<dbReference type="GO" id="GO:0016020">
    <property type="term" value="C:membrane"/>
    <property type="evidence" value="ECO:0007669"/>
    <property type="project" value="UniProtKB-SubCell"/>
</dbReference>
<dbReference type="GO" id="GO:0140359">
    <property type="term" value="F:ABC-type transporter activity"/>
    <property type="evidence" value="ECO:0007669"/>
    <property type="project" value="InterPro"/>
</dbReference>
<evidence type="ECO:0000259" key="10">
    <source>
        <dbReference type="PROSITE" id="PS50893"/>
    </source>
</evidence>
<protein>
    <recommendedName>
        <fullName evidence="10">ABC transporter domain-containing protein</fullName>
    </recommendedName>
</protein>
<reference evidence="11 12" key="1">
    <citation type="submission" date="2020-08" db="EMBL/GenBank/DDBJ databases">
        <title>Aphidius gifuensis genome sequencing and assembly.</title>
        <authorList>
            <person name="Du Z."/>
        </authorList>
    </citation>
    <scope>NUCLEOTIDE SEQUENCE [LARGE SCALE GENOMIC DNA]</scope>
    <source>
        <strain evidence="11">YNYX2018</strain>
        <tissue evidence="11">Adults</tissue>
    </source>
</reference>
<dbReference type="InterPro" id="IPR027417">
    <property type="entry name" value="P-loop_NTPase"/>
</dbReference>
<feature type="domain" description="ABC transporter" evidence="10">
    <location>
        <begin position="797"/>
        <end position="1027"/>
    </location>
</feature>
<name>A0A834XTG5_APHGI</name>
<evidence type="ECO:0000256" key="9">
    <source>
        <dbReference type="SAM" id="Phobius"/>
    </source>
</evidence>
<keyword evidence="5" id="KW-0547">Nucleotide-binding</keyword>
<dbReference type="OrthoDB" id="10255969at2759"/>
<feature type="domain" description="ABC transporter" evidence="10">
    <location>
        <begin position="244"/>
        <end position="482"/>
    </location>
</feature>
<feature type="transmembrane region" description="Helical" evidence="9">
    <location>
        <begin position="67"/>
        <end position="88"/>
    </location>
</feature>
<dbReference type="InterPro" id="IPR003593">
    <property type="entry name" value="AAA+_ATPase"/>
</dbReference>
<dbReference type="GO" id="GO:0005524">
    <property type="term" value="F:ATP binding"/>
    <property type="evidence" value="ECO:0007669"/>
    <property type="project" value="UniProtKB-KW"/>
</dbReference>
<evidence type="ECO:0000256" key="5">
    <source>
        <dbReference type="ARBA" id="ARBA00022741"/>
    </source>
</evidence>
<evidence type="ECO:0000256" key="6">
    <source>
        <dbReference type="ARBA" id="ARBA00022840"/>
    </source>
</evidence>
<feature type="transmembrane region" description="Helical" evidence="9">
    <location>
        <begin position="27"/>
        <end position="47"/>
    </location>
</feature>
<evidence type="ECO:0000256" key="3">
    <source>
        <dbReference type="ARBA" id="ARBA00022448"/>
    </source>
</evidence>
<evidence type="ECO:0000256" key="7">
    <source>
        <dbReference type="ARBA" id="ARBA00022989"/>
    </source>
</evidence>
<evidence type="ECO:0000256" key="2">
    <source>
        <dbReference type="ARBA" id="ARBA00008869"/>
    </source>
</evidence>
<keyword evidence="7 9" id="KW-1133">Transmembrane helix</keyword>
<dbReference type="PROSITE" id="PS50893">
    <property type="entry name" value="ABC_TRANSPORTER_2"/>
    <property type="match status" value="2"/>
</dbReference>
<accession>A0A834XTG5</accession>
<feature type="transmembrane region" description="Helical" evidence="9">
    <location>
        <begin position="164"/>
        <end position="191"/>
    </location>
</feature>
<dbReference type="SMART" id="SM00382">
    <property type="entry name" value="AAA"/>
    <property type="match status" value="2"/>
</dbReference>
<dbReference type="PANTHER" id="PTHR19229">
    <property type="entry name" value="ATP-BINDING CASSETTE TRANSPORTER SUBFAMILY A ABCA"/>
    <property type="match status" value="1"/>
</dbReference>
<proteinExistence type="inferred from homology"/>
<evidence type="ECO:0000256" key="8">
    <source>
        <dbReference type="ARBA" id="ARBA00023136"/>
    </source>
</evidence>
<dbReference type="FunFam" id="3.40.50.300:FF:002470">
    <property type="entry name" value="ABC transporter, putative"/>
    <property type="match status" value="1"/>
</dbReference>
<organism evidence="11 12">
    <name type="scientific">Aphidius gifuensis</name>
    <name type="common">Parasitoid wasp</name>
    <dbReference type="NCBI Taxonomy" id="684658"/>
    <lineage>
        <taxon>Eukaryota</taxon>
        <taxon>Metazoa</taxon>
        <taxon>Ecdysozoa</taxon>
        <taxon>Arthropoda</taxon>
        <taxon>Hexapoda</taxon>
        <taxon>Insecta</taxon>
        <taxon>Pterygota</taxon>
        <taxon>Neoptera</taxon>
        <taxon>Endopterygota</taxon>
        <taxon>Hymenoptera</taxon>
        <taxon>Apocrita</taxon>
        <taxon>Ichneumonoidea</taxon>
        <taxon>Braconidae</taxon>
        <taxon>Aphidiinae</taxon>
        <taxon>Aphidius</taxon>
    </lineage>
</organism>
<keyword evidence="12" id="KW-1185">Reference proteome</keyword>
<evidence type="ECO:0000313" key="11">
    <source>
        <dbReference type="EMBL" id="KAF7990496.1"/>
    </source>
</evidence>
<gene>
    <name evidence="11" type="ORF">HCN44_000301</name>
</gene>
<evidence type="ECO:0000256" key="4">
    <source>
        <dbReference type="ARBA" id="ARBA00022692"/>
    </source>
</evidence>
<comment type="similarity">
    <text evidence="2">Belongs to the ABC transporter superfamily. ABCA family.</text>
</comment>
<dbReference type="InterPro" id="IPR003439">
    <property type="entry name" value="ABC_transporter-like_ATP-bd"/>
</dbReference>
<dbReference type="AlphaFoldDB" id="A0A834XTG5"/>
<dbReference type="Gene3D" id="3.40.50.300">
    <property type="entry name" value="P-loop containing nucleotide triphosphate hydrolases"/>
    <property type="match status" value="2"/>
</dbReference>
<dbReference type="PANTHER" id="PTHR19229:SF250">
    <property type="entry name" value="ABC TRANSPORTER DOMAIN-CONTAINING PROTEIN-RELATED"/>
    <property type="match status" value="1"/>
</dbReference>
<keyword evidence="3" id="KW-0813">Transport</keyword>
<sequence length="1119" mass="125637">MVYIAKEKTAGINALMSLNGIKDWMSLLSWLVTGVIWNFLLLIPIVLMLKFSWVPESNAFMEKGNPVLIFMAFSLHIVHLLCFGYHVASYFNKLVTSILFLYIMSFAKPVMVMMGYEKAVQFVGILCPNLFVYGIIYAIERYERQGMTIGFGNMFSTRTNTDSFVASIGMIMLFSILGAILHFFMALYIHAIKPGKYGVKRHPFAWFLKKKNEPGDDQIQLDSDDFEQKKEFEKIPAGSLKAGVQIRKLKKIYSTGFINKSEFHALKEVSIDFYRGEITALLGHNGAGKTTMMSILSGLTGSSGGVVIINGQNVLNNHDVISNNVGLCPQVNITVPDLNVYQQVLFFAKLRAKNKTSPQIKEDVETLLSKVNLQDKKNCIPDNLSGGQKRRLCLALAVIGDANVLIFDEPTSGMDTEGKRDIWDMILAMKGNKTILISTHDMEEADILGDRIAIMHSGKLNSYGTSMFLKKLHGDGQVEVTLSLESGCDTAKILEIIGEDVKTLNQRNDSIVLAIPNSESLPETLDKLELSKKKLGITGISASIITLEQVFVKVTEEVDHNIDGTTNEIGNDSILFNENTGFNYFMQTLWGYLVKKYAYVMKSPWTFFISLIFPGLIVALILLCSLMIPSEQPIKTVDWTMNNESVFLYNEWKASEGMYITNRKDTNFVYGDEKFIIAEYNLFNKTLNVKQLFYSDNENDEISKTINFIDNTLLKICSNNSNLKIQVSKKDIHISTSSSKKENHLETKVLGKIKKNCSITNTTDETDELVKKERDIVSKEIEKRLTKTVEHNNENVFLAQELRKNYGNLQVVKDISFRVKSGECFGLLGVNGAGKSTTFKMLTGEESACHGKMYLKDIGMHENRGEYLSKMGYCPQHDALIETLNAWDHLYLFARLRGIPESQIKSSVEGWIKRLNLSACASRPSQTYSGGNKRRLNIALALIGQPSLVLMDEPTTGVDPAARRSLWNTLKYCQESGQSIIFTSHSMEECEALCNRLVIMVNGKLVCVGAVQELKQRFGAGYNIHVKMSPASSVEDVQHIKETIESTIRCQKMDENSGFLGYHVTDPGATWTVMYRMMNTLKNSYSCIEDFAVLSSTLEQLFIQFARADCTDSTSHEIP</sequence>